<sequence>MSRFEFDAIGTSWEIDTPKPLVASVQQRILDRIERFESSFSRFRADSLVARIAAADTGGRFEFPDDAVALFALYDRLHAATGGAVDPLVGRDLELLGYDRTYSLQHDPLAIGRNSQERHNWREDVVRHESRIATRRPIVVDVGAAGNGYLVDIVADILRNEGHDAFVVDGSGDLLHAGRETLDVGLEHPSDPGLVIGVAHLTGRALCASAVNRRARGSFHHVVDGRTGVPVRDVIATWVTADDAMTADGLATALFFGPTERLVASFRFSCVRMFADGRMEMSPNFDGELYT</sequence>
<proteinExistence type="predicted"/>
<organism evidence="11 12">
    <name type="scientific">Paraburkholderia domus</name>
    <dbReference type="NCBI Taxonomy" id="2793075"/>
    <lineage>
        <taxon>Bacteria</taxon>
        <taxon>Pseudomonadati</taxon>
        <taxon>Pseudomonadota</taxon>
        <taxon>Betaproteobacteria</taxon>
        <taxon>Burkholderiales</taxon>
        <taxon>Burkholderiaceae</taxon>
        <taxon>Paraburkholderia</taxon>
    </lineage>
</organism>
<keyword evidence="7" id="KW-0274">FAD</keyword>
<evidence type="ECO:0000256" key="5">
    <source>
        <dbReference type="ARBA" id="ARBA00022679"/>
    </source>
</evidence>
<keyword evidence="12" id="KW-1185">Reference proteome</keyword>
<evidence type="ECO:0000256" key="10">
    <source>
        <dbReference type="ARBA" id="ARBA00048540"/>
    </source>
</evidence>
<accession>A0A9N8R5W6</accession>
<comment type="caution">
    <text evidence="11">The sequence shown here is derived from an EMBL/GenBank/DDBJ whole genome shotgun (WGS) entry which is preliminary data.</text>
</comment>
<dbReference type="Proteomes" id="UP000675121">
    <property type="component" value="Unassembled WGS sequence"/>
</dbReference>
<keyword evidence="8" id="KW-0460">Magnesium</keyword>
<evidence type="ECO:0000313" key="11">
    <source>
        <dbReference type="EMBL" id="CAE6964586.1"/>
    </source>
</evidence>
<dbReference type="EC" id="2.7.1.180" evidence="2"/>
<dbReference type="InterPro" id="IPR024932">
    <property type="entry name" value="ApbE"/>
</dbReference>
<keyword evidence="4" id="KW-0285">Flavoprotein</keyword>
<evidence type="ECO:0000256" key="1">
    <source>
        <dbReference type="ARBA" id="ARBA00001946"/>
    </source>
</evidence>
<evidence type="ECO:0000256" key="6">
    <source>
        <dbReference type="ARBA" id="ARBA00022723"/>
    </source>
</evidence>
<dbReference type="GO" id="GO:0046872">
    <property type="term" value="F:metal ion binding"/>
    <property type="evidence" value="ECO:0007669"/>
    <property type="project" value="UniProtKB-KW"/>
</dbReference>
<evidence type="ECO:0000256" key="4">
    <source>
        <dbReference type="ARBA" id="ARBA00022630"/>
    </source>
</evidence>
<keyword evidence="5 11" id="KW-0808">Transferase</keyword>
<comment type="catalytic activity">
    <reaction evidence="10">
        <text>L-threonyl-[protein] + FAD = FMN-L-threonyl-[protein] + AMP + H(+)</text>
        <dbReference type="Rhea" id="RHEA:36847"/>
        <dbReference type="Rhea" id="RHEA-COMP:11060"/>
        <dbReference type="Rhea" id="RHEA-COMP:11061"/>
        <dbReference type="ChEBI" id="CHEBI:15378"/>
        <dbReference type="ChEBI" id="CHEBI:30013"/>
        <dbReference type="ChEBI" id="CHEBI:57692"/>
        <dbReference type="ChEBI" id="CHEBI:74257"/>
        <dbReference type="ChEBI" id="CHEBI:456215"/>
        <dbReference type="EC" id="2.7.1.180"/>
    </reaction>
</comment>
<name>A0A9N8R5W6_9BURK</name>
<dbReference type="RefSeq" id="WP_201084211.1">
    <property type="nucleotide sequence ID" value="NZ_CAJNAS010000036.1"/>
</dbReference>
<dbReference type="SUPFAM" id="SSF143631">
    <property type="entry name" value="ApbE-like"/>
    <property type="match status" value="1"/>
</dbReference>
<gene>
    <name evidence="11" type="primary">apbE</name>
    <name evidence="11" type="ORF">R70211_07238</name>
</gene>
<dbReference type="AlphaFoldDB" id="A0A9N8R5W6"/>
<evidence type="ECO:0000256" key="8">
    <source>
        <dbReference type="ARBA" id="ARBA00022842"/>
    </source>
</evidence>
<evidence type="ECO:0000256" key="3">
    <source>
        <dbReference type="ARBA" id="ARBA00016337"/>
    </source>
</evidence>
<evidence type="ECO:0000256" key="7">
    <source>
        <dbReference type="ARBA" id="ARBA00022827"/>
    </source>
</evidence>
<comment type="cofactor">
    <cofactor evidence="1">
        <name>Mg(2+)</name>
        <dbReference type="ChEBI" id="CHEBI:18420"/>
    </cofactor>
</comment>
<evidence type="ECO:0000256" key="2">
    <source>
        <dbReference type="ARBA" id="ARBA00011955"/>
    </source>
</evidence>
<reference evidence="11" key="1">
    <citation type="submission" date="2021-02" db="EMBL/GenBank/DDBJ databases">
        <authorList>
            <person name="Vanwijnsberghe S."/>
        </authorList>
    </citation>
    <scope>NUCLEOTIDE SEQUENCE</scope>
    <source>
        <strain evidence="11">R-70211</strain>
    </source>
</reference>
<evidence type="ECO:0000313" key="12">
    <source>
        <dbReference type="Proteomes" id="UP000675121"/>
    </source>
</evidence>
<keyword evidence="6" id="KW-0479">Metal-binding</keyword>
<evidence type="ECO:0000256" key="9">
    <source>
        <dbReference type="ARBA" id="ARBA00031306"/>
    </source>
</evidence>
<dbReference type="Pfam" id="PF02424">
    <property type="entry name" value="ApbE"/>
    <property type="match status" value="1"/>
</dbReference>
<dbReference type="PANTHER" id="PTHR30040:SF2">
    <property type="entry name" value="FAD:PROTEIN FMN TRANSFERASE"/>
    <property type="match status" value="1"/>
</dbReference>
<dbReference type="EMBL" id="CAJNAS010000036">
    <property type="protein sequence ID" value="CAE6964586.1"/>
    <property type="molecule type" value="Genomic_DNA"/>
</dbReference>
<dbReference type="GO" id="GO:0016740">
    <property type="term" value="F:transferase activity"/>
    <property type="evidence" value="ECO:0007669"/>
    <property type="project" value="UniProtKB-KW"/>
</dbReference>
<dbReference type="Gene3D" id="3.10.520.10">
    <property type="entry name" value="ApbE-like domains"/>
    <property type="match status" value="1"/>
</dbReference>
<protein>
    <recommendedName>
        <fullName evidence="3">FAD:protein FMN transferase</fullName>
        <ecNumber evidence="2">2.7.1.180</ecNumber>
    </recommendedName>
    <alternativeName>
        <fullName evidence="9">Flavin transferase</fullName>
    </alternativeName>
</protein>
<dbReference type="InterPro" id="IPR003374">
    <property type="entry name" value="ApbE-like_sf"/>
</dbReference>
<dbReference type="PANTHER" id="PTHR30040">
    <property type="entry name" value="THIAMINE BIOSYNTHESIS LIPOPROTEIN APBE"/>
    <property type="match status" value="1"/>
</dbReference>